<feature type="signal peptide" evidence="2">
    <location>
        <begin position="1"/>
        <end position="23"/>
    </location>
</feature>
<gene>
    <name evidence="3" type="ORF">CY34DRAFT_373863</name>
</gene>
<evidence type="ECO:0000313" key="4">
    <source>
        <dbReference type="Proteomes" id="UP000054485"/>
    </source>
</evidence>
<evidence type="ECO:0000313" key="3">
    <source>
        <dbReference type="EMBL" id="KIK38728.1"/>
    </source>
</evidence>
<dbReference type="AlphaFoldDB" id="A0A0D0B4D5"/>
<proteinExistence type="predicted"/>
<dbReference type="Proteomes" id="UP000054485">
    <property type="component" value="Unassembled WGS sequence"/>
</dbReference>
<keyword evidence="4" id="KW-1185">Reference proteome</keyword>
<feature type="region of interest" description="Disordered" evidence="1">
    <location>
        <begin position="33"/>
        <end position="56"/>
    </location>
</feature>
<evidence type="ECO:0000256" key="2">
    <source>
        <dbReference type="SAM" id="SignalP"/>
    </source>
</evidence>
<feature type="compositionally biased region" description="Basic residues" evidence="1">
    <location>
        <begin position="36"/>
        <end position="47"/>
    </location>
</feature>
<accession>A0A0D0B4D5</accession>
<name>A0A0D0B4D5_9AGAM</name>
<dbReference type="EMBL" id="KN835377">
    <property type="protein sequence ID" value="KIK38728.1"/>
    <property type="molecule type" value="Genomic_DNA"/>
</dbReference>
<dbReference type="HOGENOM" id="CLU_3015764_0_0_1"/>
<dbReference type="InParanoid" id="A0A0D0B4D5"/>
<keyword evidence="2" id="KW-0732">Signal</keyword>
<reference evidence="4" key="2">
    <citation type="submission" date="2015-01" db="EMBL/GenBank/DDBJ databases">
        <title>Evolutionary Origins and Diversification of the Mycorrhizal Mutualists.</title>
        <authorList>
            <consortium name="DOE Joint Genome Institute"/>
            <consortium name="Mycorrhizal Genomics Consortium"/>
            <person name="Kohler A."/>
            <person name="Kuo A."/>
            <person name="Nagy L.G."/>
            <person name="Floudas D."/>
            <person name="Copeland A."/>
            <person name="Barry K.W."/>
            <person name="Cichocki N."/>
            <person name="Veneault-Fourrey C."/>
            <person name="LaButti K."/>
            <person name="Lindquist E.A."/>
            <person name="Lipzen A."/>
            <person name="Lundell T."/>
            <person name="Morin E."/>
            <person name="Murat C."/>
            <person name="Riley R."/>
            <person name="Ohm R."/>
            <person name="Sun H."/>
            <person name="Tunlid A."/>
            <person name="Henrissat B."/>
            <person name="Grigoriev I.V."/>
            <person name="Hibbett D.S."/>
            <person name="Martin F."/>
        </authorList>
    </citation>
    <scope>NUCLEOTIDE SEQUENCE [LARGE SCALE GENOMIC DNA]</scope>
    <source>
        <strain evidence="4">UH-Slu-Lm8-n1</strain>
    </source>
</reference>
<evidence type="ECO:0000256" key="1">
    <source>
        <dbReference type="SAM" id="MobiDB-lite"/>
    </source>
</evidence>
<organism evidence="3 4">
    <name type="scientific">Suillus luteus UH-Slu-Lm8-n1</name>
    <dbReference type="NCBI Taxonomy" id="930992"/>
    <lineage>
        <taxon>Eukaryota</taxon>
        <taxon>Fungi</taxon>
        <taxon>Dikarya</taxon>
        <taxon>Basidiomycota</taxon>
        <taxon>Agaricomycotina</taxon>
        <taxon>Agaricomycetes</taxon>
        <taxon>Agaricomycetidae</taxon>
        <taxon>Boletales</taxon>
        <taxon>Suillineae</taxon>
        <taxon>Suillaceae</taxon>
        <taxon>Suillus</taxon>
    </lineage>
</organism>
<sequence length="56" mass="6150">MALTSLCHLHSLSISLTLTGTVTQPTIHTTATFKNAKVRTDRRRGSRRQPTDPTSS</sequence>
<reference evidence="3 4" key="1">
    <citation type="submission" date="2014-04" db="EMBL/GenBank/DDBJ databases">
        <authorList>
            <consortium name="DOE Joint Genome Institute"/>
            <person name="Kuo A."/>
            <person name="Ruytinx J."/>
            <person name="Rineau F."/>
            <person name="Colpaert J."/>
            <person name="Kohler A."/>
            <person name="Nagy L.G."/>
            <person name="Floudas D."/>
            <person name="Copeland A."/>
            <person name="Barry K.W."/>
            <person name="Cichocki N."/>
            <person name="Veneault-Fourrey C."/>
            <person name="LaButti K."/>
            <person name="Lindquist E.A."/>
            <person name="Lipzen A."/>
            <person name="Lundell T."/>
            <person name="Morin E."/>
            <person name="Murat C."/>
            <person name="Sun H."/>
            <person name="Tunlid A."/>
            <person name="Henrissat B."/>
            <person name="Grigoriev I.V."/>
            <person name="Hibbett D.S."/>
            <person name="Martin F."/>
            <person name="Nordberg H.P."/>
            <person name="Cantor M.N."/>
            <person name="Hua S.X."/>
        </authorList>
    </citation>
    <scope>NUCLEOTIDE SEQUENCE [LARGE SCALE GENOMIC DNA]</scope>
    <source>
        <strain evidence="3 4">UH-Slu-Lm8-n1</strain>
    </source>
</reference>
<protein>
    <submittedName>
        <fullName evidence="3">Uncharacterized protein</fullName>
    </submittedName>
</protein>
<feature type="chain" id="PRO_5002224441" evidence="2">
    <location>
        <begin position="24"/>
        <end position="56"/>
    </location>
</feature>